<accession>A0ABQ7J037</accession>
<comment type="caution">
    <text evidence="1">The sequence shown here is derived from an EMBL/GenBank/DDBJ whole genome shotgun (WGS) entry which is preliminary data.</text>
</comment>
<proteinExistence type="predicted"/>
<reference evidence="1 2" key="1">
    <citation type="journal article" date="2020" name="Genome Biol. Evol.">
        <title>Comparative genomics of Sclerotiniaceae.</title>
        <authorList>
            <person name="Valero Jimenez C.A."/>
            <person name="Steentjes M."/>
            <person name="Scholten O.E."/>
            <person name="Van Kan J.A.L."/>
        </authorList>
    </citation>
    <scope>NUCLEOTIDE SEQUENCE [LARGE SCALE GENOMIC DNA]</scope>
    <source>
        <strain evidence="1 2">B1</strain>
    </source>
</reference>
<organism evidence="1 2">
    <name type="scientific">Botrytis deweyae</name>
    <dbReference type="NCBI Taxonomy" id="2478750"/>
    <lineage>
        <taxon>Eukaryota</taxon>
        <taxon>Fungi</taxon>
        <taxon>Dikarya</taxon>
        <taxon>Ascomycota</taxon>
        <taxon>Pezizomycotina</taxon>
        <taxon>Leotiomycetes</taxon>
        <taxon>Helotiales</taxon>
        <taxon>Sclerotiniaceae</taxon>
        <taxon>Botrytis</taxon>
    </lineage>
</organism>
<keyword evidence="2" id="KW-1185">Reference proteome</keyword>
<evidence type="ECO:0000313" key="2">
    <source>
        <dbReference type="Proteomes" id="UP000783213"/>
    </source>
</evidence>
<evidence type="ECO:0000313" key="1">
    <source>
        <dbReference type="EMBL" id="KAF7938522.1"/>
    </source>
</evidence>
<gene>
    <name evidence="1" type="ORF">EAE98_000860</name>
</gene>
<name>A0ABQ7J037_9HELO</name>
<protein>
    <submittedName>
        <fullName evidence="1">Uncharacterized protein</fullName>
    </submittedName>
</protein>
<dbReference type="EMBL" id="RCSX01000002">
    <property type="protein sequence ID" value="KAF7938522.1"/>
    <property type="molecule type" value="Genomic_DNA"/>
</dbReference>
<sequence>MKSAVAAVVALSASVANAQPIAVSA</sequence>
<dbReference type="Proteomes" id="UP000783213">
    <property type="component" value="Unassembled WGS sequence"/>
</dbReference>